<protein>
    <submittedName>
        <fullName evidence="2">Uncharacterized protein</fullName>
    </submittedName>
</protein>
<reference evidence="2" key="1">
    <citation type="journal article" date="2005" name="PLoS Biol.">
        <title>The genomes of Oryza sativa: a history of duplications.</title>
        <authorList>
            <person name="Yu J."/>
            <person name="Wang J."/>
            <person name="Lin W."/>
            <person name="Li S."/>
            <person name="Li H."/>
            <person name="Zhou J."/>
            <person name="Ni P."/>
            <person name="Dong W."/>
            <person name="Hu S."/>
            <person name="Zeng C."/>
            <person name="Zhang J."/>
            <person name="Zhang Y."/>
            <person name="Li R."/>
            <person name="Xu Z."/>
            <person name="Li S."/>
            <person name="Li X."/>
            <person name="Zheng H."/>
            <person name="Cong L."/>
            <person name="Lin L."/>
            <person name="Yin J."/>
            <person name="Geng J."/>
            <person name="Li G."/>
            <person name="Shi J."/>
            <person name="Liu J."/>
            <person name="Lv H."/>
            <person name="Li J."/>
            <person name="Wang J."/>
            <person name="Deng Y."/>
            <person name="Ran L."/>
            <person name="Shi X."/>
            <person name="Wang X."/>
            <person name="Wu Q."/>
            <person name="Li C."/>
            <person name="Ren X."/>
            <person name="Wang J."/>
            <person name="Wang X."/>
            <person name="Li D."/>
            <person name="Liu D."/>
            <person name="Zhang X."/>
            <person name="Ji Z."/>
            <person name="Zhao W."/>
            <person name="Sun Y."/>
            <person name="Zhang Z."/>
            <person name="Bao J."/>
            <person name="Han Y."/>
            <person name="Dong L."/>
            <person name="Ji J."/>
            <person name="Chen P."/>
            <person name="Wu S."/>
            <person name="Liu J."/>
            <person name="Xiao Y."/>
            <person name="Bu D."/>
            <person name="Tan J."/>
            <person name="Yang L."/>
            <person name="Ye C."/>
            <person name="Zhang J."/>
            <person name="Xu J."/>
            <person name="Zhou Y."/>
            <person name="Yu Y."/>
            <person name="Zhang B."/>
            <person name="Zhuang S."/>
            <person name="Wei H."/>
            <person name="Liu B."/>
            <person name="Lei M."/>
            <person name="Yu H."/>
            <person name="Li Y."/>
            <person name="Xu H."/>
            <person name="Wei S."/>
            <person name="He X."/>
            <person name="Fang L."/>
            <person name="Zhang Z."/>
            <person name="Zhang Y."/>
            <person name="Huang X."/>
            <person name="Su Z."/>
            <person name="Tong W."/>
            <person name="Li J."/>
            <person name="Tong Z."/>
            <person name="Li S."/>
            <person name="Ye J."/>
            <person name="Wang L."/>
            <person name="Fang L."/>
            <person name="Lei T."/>
            <person name="Chen C."/>
            <person name="Chen H."/>
            <person name="Xu Z."/>
            <person name="Li H."/>
            <person name="Huang H."/>
            <person name="Zhang F."/>
            <person name="Xu H."/>
            <person name="Li N."/>
            <person name="Zhao C."/>
            <person name="Li S."/>
            <person name="Dong L."/>
            <person name="Huang Y."/>
            <person name="Li L."/>
            <person name="Xi Y."/>
            <person name="Qi Q."/>
            <person name="Li W."/>
            <person name="Zhang B."/>
            <person name="Hu W."/>
            <person name="Zhang Y."/>
            <person name="Tian X."/>
            <person name="Jiao Y."/>
            <person name="Liang X."/>
            <person name="Jin J."/>
            <person name="Gao L."/>
            <person name="Zheng W."/>
            <person name="Hao B."/>
            <person name="Liu S."/>
            <person name="Wang W."/>
            <person name="Yuan L."/>
            <person name="Cao M."/>
            <person name="McDermott J."/>
            <person name="Samudrala R."/>
            <person name="Wang J."/>
            <person name="Wong G.K."/>
            <person name="Yang H."/>
        </authorList>
    </citation>
    <scope>NUCLEOTIDE SEQUENCE [LARGE SCALE GENOMIC DNA]</scope>
</reference>
<feature type="region of interest" description="Disordered" evidence="1">
    <location>
        <begin position="85"/>
        <end position="125"/>
    </location>
</feature>
<dbReference type="Proteomes" id="UP000007752">
    <property type="component" value="Chromosome 8"/>
</dbReference>
<organism evidence="2">
    <name type="scientific">Oryza sativa subsp. japonica</name>
    <name type="common">Rice</name>
    <dbReference type="NCBI Taxonomy" id="39947"/>
    <lineage>
        <taxon>Eukaryota</taxon>
        <taxon>Viridiplantae</taxon>
        <taxon>Streptophyta</taxon>
        <taxon>Embryophyta</taxon>
        <taxon>Tracheophyta</taxon>
        <taxon>Spermatophyta</taxon>
        <taxon>Magnoliopsida</taxon>
        <taxon>Liliopsida</taxon>
        <taxon>Poales</taxon>
        <taxon>Poaceae</taxon>
        <taxon>BOP clade</taxon>
        <taxon>Oryzoideae</taxon>
        <taxon>Oryzeae</taxon>
        <taxon>Oryzinae</taxon>
        <taxon>Oryza</taxon>
        <taxon>Oryza sativa</taxon>
    </lineage>
</organism>
<accession>B9G0J2</accession>
<sequence>MAMAASTMVQRQISYNKKWIKTNEKKKPKRGRRRRKKQSKKMNKMGTVEESMSSSGFLDLFSSVVAAPAVRYLFLDDGELRPALAFRDRHQHRPPAPPHQQAPEARRNGPPGLNGGFRFRGHDPT</sequence>
<reference evidence="2" key="2">
    <citation type="submission" date="2008-12" db="EMBL/GenBank/DDBJ databases">
        <title>Improved gene annotation of the rice (Oryza sativa) genomes.</title>
        <authorList>
            <person name="Wang J."/>
            <person name="Li R."/>
            <person name="Fan W."/>
            <person name="Huang Q."/>
            <person name="Zhang J."/>
            <person name="Zhou Y."/>
            <person name="Hu Y."/>
            <person name="Zi S."/>
            <person name="Li J."/>
            <person name="Ni P."/>
            <person name="Zheng H."/>
            <person name="Zhang Y."/>
            <person name="Zhao M."/>
            <person name="Hao Q."/>
            <person name="McDermott J."/>
            <person name="Samudrala R."/>
            <person name="Kristiansen K."/>
            <person name="Wong G.K.-S."/>
        </authorList>
    </citation>
    <scope>NUCLEOTIDE SEQUENCE</scope>
</reference>
<evidence type="ECO:0000256" key="1">
    <source>
        <dbReference type="SAM" id="MobiDB-lite"/>
    </source>
</evidence>
<gene>
    <name evidence="2" type="ORF">OsJ_27043</name>
</gene>
<name>B9G0J2_ORYSJ</name>
<feature type="region of interest" description="Disordered" evidence="1">
    <location>
        <begin position="1"/>
        <end position="49"/>
    </location>
</feature>
<evidence type="ECO:0000313" key="2">
    <source>
        <dbReference type="EMBL" id="EEE68559.1"/>
    </source>
</evidence>
<proteinExistence type="predicted"/>
<dbReference type="EMBL" id="CM000145">
    <property type="protein sequence ID" value="EEE68559.1"/>
    <property type="molecule type" value="Genomic_DNA"/>
</dbReference>
<feature type="compositionally biased region" description="Basic residues" evidence="1">
    <location>
        <begin position="18"/>
        <end position="43"/>
    </location>
</feature>
<dbReference type="AlphaFoldDB" id="B9G0J2"/>